<keyword evidence="4" id="KW-0812">Transmembrane</keyword>
<protein>
    <recommendedName>
        <fullName evidence="5">CUB domain-containing protein</fullName>
    </recommendedName>
</protein>
<comment type="caution">
    <text evidence="6">The sequence shown here is derived from an EMBL/GenBank/DDBJ whole genome shotgun (WGS) entry which is preliminary data.</text>
</comment>
<evidence type="ECO:0000256" key="2">
    <source>
        <dbReference type="PROSITE-ProRule" id="PRU00059"/>
    </source>
</evidence>
<comment type="caution">
    <text evidence="2">Lacks conserved residue(s) required for the propagation of feature annotation.</text>
</comment>
<evidence type="ECO:0000256" key="3">
    <source>
        <dbReference type="SAM" id="MobiDB-lite"/>
    </source>
</evidence>
<dbReference type="PANTHER" id="PTHR46908:SF4">
    <property type="entry name" value="TUMOR NECROSIS FACTOR-INDUCIBLE GENE 6 PROTEIN"/>
    <property type="match status" value="1"/>
</dbReference>
<dbReference type="EMBL" id="JARO02003408">
    <property type="protein sequence ID" value="KPP70553.1"/>
    <property type="molecule type" value="Genomic_DNA"/>
</dbReference>
<organism evidence="6 7">
    <name type="scientific">Scleropages formosus</name>
    <name type="common">Asian bonytongue</name>
    <name type="synonym">Osteoglossum formosum</name>
    <dbReference type="NCBI Taxonomy" id="113540"/>
    <lineage>
        <taxon>Eukaryota</taxon>
        <taxon>Metazoa</taxon>
        <taxon>Chordata</taxon>
        <taxon>Craniata</taxon>
        <taxon>Vertebrata</taxon>
        <taxon>Euteleostomi</taxon>
        <taxon>Actinopterygii</taxon>
        <taxon>Neopterygii</taxon>
        <taxon>Teleostei</taxon>
        <taxon>Osteoglossocephala</taxon>
        <taxon>Osteoglossomorpha</taxon>
        <taxon>Osteoglossiformes</taxon>
        <taxon>Osteoglossidae</taxon>
        <taxon>Scleropages</taxon>
    </lineage>
</organism>
<sequence>RTLLSKGTWTIQTWLDSYLCPNTWPRSCEAKAVPAEPPVCPVLIFVQRKLSVYFECGAVVDVVDDQGLILSPGFPYNYSSGAHCVWQFFVPVGYQLVLEMFDFDVYENHQSPAKYVSGTHADEDAHNSTSPAQRDAAVDYVPIAKEPFFPAQEGTVKPLQAFQKNDIKHLVMQEKSAKMEMAKVPNWAKWSADVPSARPLHLRPADVTDRRHVSPEGFGGEADPNPTRPTRQAAQTPPSDTGAETQQPVVDACPHDVLYISDLITFSSRFCGSNSPTGQRMVFGSPEEMVEVIMELITTTHWGRGFALLFRYHNHTDAEDRRLNALATGRMDTLLTALGGVTFFALVLTSALCIIFRPKLCAKGAATCSPNSSELVVPSYTGVPVCAESRIIGNPGNVKRSFSLPHTDSGLVGSGGADPSHNAELELSPGGLTELDLGTDEVFVIPSGPAPSGPPLCPHTRDRFLRHSDTALPARAESAGGTRPRAWSVRTFQDLLQPLPQLQRKWCSWNSTSPFTKLVDSAPATTALGCSSDGSRKIILDSHLEGKANGQHDDSGRSSASTLLTQPPQRQRRLNSIGNMRRSRFASPCFSFLSGSPDGGAAAPTVPSKGAPSVPANGSLCPTVQAEVEAHVQAGAPVFAISEEEDRQPLVPSEHLAQATLLNGALWGSHNQGNVSSCLGPYPAVAPGDARAAFAQSAVKLKEAQLQPVSKSPAAVSSSVAVKGM</sequence>
<gene>
    <name evidence="6" type="ORF">Z043_110611</name>
</gene>
<dbReference type="PANTHER" id="PTHR46908">
    <property type="entry name" value="CUBILIN-LIKE PROTEIN"/>
    <property type="match status" value="1"/>
</dbReference>
<feature type="domain" description="CUB" evidence="5">
    <location>
        <begin position="56"/>
        <end position="116"/>
    </location>
</feature>
<dbReference type="Pfam" id="PF00431">
    <property type="entry name" value="CUB"/>
    <property type="match status" value="1"/>
</dbReference>
<dbReference type="InterPro" id="IPR052129">
    <property type="entry name" value="Spermadhesin-Link_domain"/>
</dbReference>
<feature type="compositionally biased region" description="Polar residues" evidence="3">
    <location>
        <begin position="557"/>
        <end position="570"/>
    </location>
</feature>
<keyword evidence="4" id="KW-0472">Membrane</keyword>
<feature type="region of interest" description="Disordered" evidence="3">
    <location>
        <begin position="546"/>
        <end position="570"/>
    </location>
</feature>
<dbReference type="AlphaFoldDB" id="A0A0N8JZX5"/>
<feature type="region of interest" description="Disordered" evidence="3">
    <location>
        <begin position="206"/>
        <end position="246"/>
    </location>
</feature>
<evidence type="ECO:0000256" key="1">
    <source>
        <dbReference type="ARBA" id="ARBA00023157"/>
    </source>
</evidence>
<evidence type="ECO:0000313" key="6">
    <source>
        <dbReference type="EMBL" id="KPP70553.1"/>
    </source>
</evidence>
<feature type="compositionally biased region" description="Polar residues" evidence="3">
    <location>
        <begin position="228"/>
        <end position="246"/>
    </location>
</feature>
<dbReference type="InterPro" id="IPR035914">
    <property type="entry name" value="Sperma_CUB_dom_sf"/>
</dbReference>
<accession>A0A0N8JZX5</accession>
<dbReference type="Proteomes" id="UP000034805">
    <property type="component" value="Unassembled WGS sequence"/>
</dbReference>
<feature type="transmembrane region" description="Helical" evidence="4">
    <location>
        <begin position="334"/>
        <end position="356"/>
    </location>
</feature>
<dbReference type="SMART" id="SM00042">
    <property type="entry name" value="CUB"/>
    <property type="match status" value="1"/>
</dbReference>
<dbReference type="CDD" id="cd00041">
    <property type="entry name" value="CUB"/>
    <property type="match status" value="1"/>
</dbReference>
<dbReference type="PROSITE" id="PS01180">
    <property type="entry name" value="CUB"/>
    <property type="match status" value="1"/>
</dbReference>
<keyword evidence="1" id="KW-1015">Disulfide bond</keyword>
<evidence type="ECO:0000256" key="4">
    <source>
        <dbReference type="SAM" id="Phobius"/>
    </source>
</evidence>
<feature type="non-terminal residue" evidence="6">
    <location>
        <position position="1"/>
    </location>
</feature>
<dbReference type="Gene3D" id="2.60.120.290">
    <property type="entry name" value="Spermadhesin, CUB domain"/>
    <property type="match status" value="1"/>
</dbReference>
<keyword evidence="4" id="KW-1133">Transmembrane helix</keyword>
<feature type="compositionally biased region" description="Basic and acidic residues" evidence="3">
    <location>
        <begin position="546"/>
        <end position="556"/>
    </location>
</feature>
<reference evidence="6 7" key="1">
    <citation type="submission" date="2015-08" db="EMBL/GenBank/DDBJ databases">
        <title>The genome of the Asian arowana (Scleropages formosus).</title>
        <authorList>
            <person name="Tan M.H."/>
            <person name="Gan H.M."/>
            <person name="Croft L.J."/>
            <person name="Austin C.M."/>
        </authorList>
    </citation>
    <scope>NUCLEOTIDE SEQUENCE [LARGE SCALE GENOMIC DNA]</scope>
    <source>
        <strain evidence="6">Aro1</strain>
    </source>
</reference>
<dbReference type="SUPFAM" id="SSF49854">
    <property type="entry name" value="Spermadhesin, CUB domain"/>
    <property type="match status" value="1"/>
</dbReference>
<dbReference type="InterPro" id="IPR000859">
    <property type="entry name" value="CUB_dom"/>
</dbReference>
<name>A0A0N8JZX5_SCLFO</name>
<evidence type="ECO:0000259" key="5">
    <source>
        <dbReference type="PROSITE" id="PS01180"/>
    </source>
</evidence>
<proteinExistence type="predicted"/>
<evidence type="ECO:0000313" key="7">
    <source>
        <dbReference type="Proteomes" id="UP000034805"/>
    </source>
</evidence>